<gene>
    <name evidence="3" type="ORF">AAFF_G00125000</name>
</gene>
<dbReference type="PANTHER" id="PTHR15573">
    <property type="entry name" value="G-PROTEIN COUPLED RECEPTOR 160-RELATED"/>
    <property type="match status" value="1"/>
</dbReference>
<sequence>MYPTNSSGWMMVAVLKSQAGDGGGFQDNTLLFPAIMLIKLWLNAFVLKFSSRSLWRTFMGIGGVSLCLADTLLVCAMMGAWLLRRHFGTHVSLCFAMSHASAVYSLLPLPLLLLGTLDCASSLSPRARATARRGALFSRCTLVLSIWALAGLYSHCHTYSRAIEVGSTESDDTAVLCLVHRSSVVPYFCVGLCLAIACVLLFYCQRGPGCWTAAVASSWRWAAAPSVPHGGLPSSRVEPQKLQAAEPEWRPAAPLLLRLTLGFAFTWAPYLLLNVGCMIVGTVATSYMTVNLVWLLCANSLLVGATFWLKGGEPGPGGELLDDICTWSFYWQQADEEEGLGSQEKISDGTLSSCDKRDSPDSSPPARSSTYLDVWFSVAQLVEHGVGNA</sequence>
<feature type="transmembrane region" description="Helical" evidence="2">
    <location>
        <begin position="30"/>
        <end position="49"/>
    </location>
</feature>
<keyword evidence="4" id="KW-1185">Reference proteome</keyword>
<feature type="transmembrane region" description="Helical" evidence="2">
    <location>
        <begin position="103"/>
        <end position="124"/>
    </location>
</feature>
<keyword evidence="2" id="KW-0812">Transmembrane</keyword>
<protein>
    <submittedName>
        <fullName evidence="3">Uncharacterized protein</fullName>
    </submittedName>
</protein>
<feature type="region of interest" description="Disordered" evidence="1">
    <location>
        <begin position="338"/>
        <end position="369"/>
    </location>
</feature>
<keyword evidence="2" id="KW-0472">Membrane</keyword>
<reference evidence="3" key="1">
    <citation type="journal article" date="2023" name="Science">
        <title>Genome structures resolve the early diversification of teleost fishes.</title>
        <authorList>
            <person name="Parey E."/>
            <person name="Louis A."/>
            <person name="Montfort J."/>
            <person name="Bouchez O."/>
            <person name="Roques C."/>
            <person name="Iampietro C."/>
            <person name="Lluch J."/>
            <person name="Castinel A."/>
            <person name="Donnadieu C."/>
            <person name="Desvignes T."/>
            <person name="Floi Bucao C."/>
            <person name="Jouanno E."/>
            <person name="Wen M."/>
            <person name="Mejri S."/>
            <person name="Dirks R."/>
            <person name="Jansen H."/>
            <person name="Henkel C."/>
            <person name="Chen W.J."/>
            <person name="Zahm M."/>
            <person name="Cabau C."/>
            <person name="Klopp C."/>
            <person name="Thompson A.W."/>
            <person name="Robinson-Rechavi M."/>
            <person name="Braasch I."/>
            <person name="Lecointre G."/>
            <person name="Bobe J."/>
            <person name="Postlethwait J.H."/>
            <person name="Berthelot C."/>
            <person name="Roest Crollius H."/>
            <person name="Guiguen Y."/>
        </authorList>
    </citation>
    <scope>NUCLEOTIDE SEQUENCE</scope>
    <source>
        <strain evidence="3">NC1722</strain>
    </source>
</reference>
<organism evidence="3 4">
    <name type="scientific">Aldrovandia affinis</name>
    <dbReference type="NCBI Taxonomy" id="143900"/>
    <lineage>
        <taxon>Eukaryota</taxon>
        <taxon>Metazoa</taxon>
        <taxon>Chordata</taxon>
        <taxon>Craniata</taxon>
        <taxon>Vertebrata</taxon>
        <taxon>Euteleostomi</taxon>
        <taxon>Actinopterygii</taxon>
        <taxon>Neopterygii</taxon>
        <taxon>Teleostei</taxon>
        <taxon>Notacanthiformes</taxon>
        <taxon>Halosauridae</taxon>
        <taxon>Aldrovandia</taxon>
    </lineage>
</organism>
<comment type="caution">
    <text evidence="3">The sequence shown here is derived from an EMBL/GenBank/DDBJ whole genome shotgun (WGS) entry which is preliminary data.</text>
</comment>
<dbReference type="EMBL" id="JAINUG010000188">
    <property type="protein sequence ID" value="KAJ8388939.1"/>
    <property type="molecule type" value="Genomic_DNA"/>
</dbReference>
<dbReference type="Proteomes" id="UP001221898">
    <property type="component" value="Unassembled WGS sequence"/>
</dbReference>
<dbReference type="GO" id="GO:0043235">
    <property type="term" value="C:receptor complex"/>
    <property type="evidence" value="ECO:0007669"/>
    <property type="project" value="TreeGrafter"/>
</dbReference>
<dbReference type="Gene3D" id="1.20.1070.10">
    <property type="entry name" value="Rhodopsin 7-helix transmembrane proteins"/>
    <property type="match status" value="1"/>
</dbReference>
<feature type="transmembrane region" description="Helical" evidence="2">
    <location>
        <begin position="287"/>
        <end position="309"/>
    </location>
</feature>
<feature type="transmembrane region" description="Helical" evidence="2">
    <location>
        <begin position="259"/>
        <end position="281"/>
    </location>
</feature>
<evidence type="ECO:0000256" key="1">
    <source>
        <dbReference type="SAM" id="MobiDB-lite"/>
    </source>
</evidence>
<proteinExistence type="predicted"/>
<dbReference type="AlphaFoldDB" id="A0AAD7RRA5"/>
<keyword evidence="2" id="KW-1133">Transmembrane helix</keyword>
<evidence type="ECO:0000313" key="4">
    <source>
        <dbReference type="Proteomes" id="UP001221898"/>
    </source>
</evidence>
<evidence type="ECO:0000256" key="2">
    <source>
        <dbReference type="SAM" id="Phobius"/>
    </source>
</evidence>
<dbReference type="GO" id="GO:0005886">
    <property type="term" value="C:plasma membrane"/>
    <property type="evidence" value="ECO:0007669"/>
    <property type="project" value="TreeGrafter"/>
</dbReference>
<dbReference type="InterPro" id="IPR042353">
    <property type="entry name" value="GPR160"/>
</dbReference>
<feature type="transmembrane region" description="Helical" evidence="2">
    <location>
        <begin position="61"/>
        <end position="83"/>
    </location>
</feature>
<evidence type="ECO:0000313" key="3">
    <source>
        <dbReference type="EMBL" id="KAJ8388939.1"/>
    </source>
</evidence>
<feature type="transmembrane region" description="Helical" evidence="2">
    <location>
        <begin position="184"/>
        <end position="204"/>
    </location>
</feature>
<dbReference type="PANTHER" id="PTHR15573:SF0">
    <property type="entry name" value="G-PROTEIN COUPLED RECEPTOR 160-RELATED"/>
    <property type="match status" value="1"/>
</dbReference>
<name>A0AAD7RRA5_9TELE</name>
<accession>A0AAD7RRA5</accession>